<keyword evidence="2 5" id="KW-0808">Transferase</keyword>
<feature type="active site" description="Amidino-cysteine intermediate" evidence="3">
    <location>
        <position position="411"/>
    </location>
</feature>
<protein>
    <submittedName>
        <fullName evidence="5">Amidinotransferase</fullName>
    </submittedName>
</protein>
<accession>A0A0A1GQM9</accession>
<evidence type="ECO:0000313" key="5">
    <source>
        <dbReference type="EMBL" id="BAP82658.1"/>
    </source>
</evidence>
<dbReference type="GO" id="GO:0015067">
    <property type="term" value="F:amidinotransferase activity"/>
    <property type="evidence" value="ECO:0007669"/>
    <property type="project" value="InterPro"/>
</dbReference>
<name>A0A0A1GQM9_9ACTN</name>
<dbReference type="EMBL" id="AB896796">
    <property type="protein sequence ID" value="BAP82658.1"/>
    <property type="molecule type" value="Genomic_DNA"/>
</dbReference>
<evidence type="ECO:0000256" key="2">
    <source>
        <dbReference type="ARBA" id="ARBA00022679"/>
    </source>
</evidence>
<feature type="active site" evidence="3">
    <location>
        <position position="303"/>
    </location>
</feature>
<organism evidence="5">
    <name type="scientific">Streptomyces cirratus</name>
    <dbReference type="NCBI Taxonomy" id="68187"/>
    <lineage>
        <taxon>Bacteria</taxon>
        <taxon>Bacillati</taxon>
        <taxon>Actinomycetota</taxon>
        <taxon>Actinomycetes</taxon>
        <taxon>Kitasatosporales</taxon>
        <taxon>Streptomycetaceae</taxon>
        <taxon>Streptomyces</taxon>
    </lineage>
</organism>
<gene>
    <name evidence="5" type="primary">pgm12</name>
</gene>
<feature type="region of interest" description="Disordered" evidence="4">
    <location>
        <begin position="1"/>
        <end position="45"/>
    </location>
</feature>
<dbReference type="Gene3D" id="3.75.10.10">
    <property type="entry name" value="L-arginine/glycine Amidinotransferase, Chain A"/>
    <property type="match status" value="1"/>
</dbReference>
<reference evidence="5" key="1">
    <citation type="journal article" date="2015" name="Nat. Chem. Biol.">
        <title>A peptide ligase and the ribosome cooperate to synthesize the peptide pheganomycin.</title>
        <authorList>
            <person name="Noike M."/>
            <person name="Matsui T."/>
            <person name="Ooya K."/>
            <person name="Sasaki I."/>
            <person name="Ohtaki S."/>
            <person name="Hamano Y."/>
            <person name="Maruyama C."/>
            <person name="Ishikawa J."/>
            <person name="Satoh Y."/>
            <person name="Ito H."/>
            <person name="Morita H."/>
            <person name="Dairi T."/>
        </authorList>
    </citation>
    <scope>NUCLEOTIDE SEQUENCE</scope>
    <source>
        <strain evidence="5">MD227-A9</strain>
    </source>
</reference>
<evidence type="ECO:0000256" key="3">
    <source>
        <dbReference type="PIRSR" id="PIRSR633195-1"/>
    </source>
</evidence>
<dbReference type="PANTHER" id="PTHR10488">
    <property type="entry name" value="GLYCINE AMIDINOTRANSFERASE, MITOCHONDRIAL"/>
    <property type="match status" value="1"/>
</dbReference>
<sequence>MEAPYRPPRARRTLCVPPSSGTHRSPPRAPGAGATDGGPPMPLHSFDEWSPLKEVIVGSALNYTSHERELSFDLFFHDNIAEDNAPATRAEWYYPRLTPAGRADPGGRGRVAIKQRYVDELAEDVEGIAATLAALSVTVHRPIPVDPATAEVSTPAWSASVVPPLNVRDNTLIAGDEIIETPPMIRSRYFETQFLTPVFQRYFEQGARWTVMPRPLMTDASFDLSYARESTLGGPTEPIADPRPSPYDVGLEMMFDGAQVLRLGRDMVVNVSTANHALACDWLERHLEGRFRIHRVHRLSDSHIDSMVLALRPGTLLVRSRAVAEKLPEALRSWDLIVPPAPESDNFPRYDDDDLVLTSPYIDLNVLSAGPDTVLVNDACPELMRTLEKHRFTVVPVRHRHRRLFGGGFHCFTLDTVRAAGPEDYLG</sequence>
<dbReference type="AlphaFoldDB" id="A0A0A1GQM9"/>
<dbReference type="InterPro" id="IPR033195">
    <property type="entry name" value="AmidinoTrfase"/>
</dbReference>
<evidence type="ECO:0000256" key="1">
    <source>
        <dbReference type="ARBA" id="ARBA00006943"/>
    </source>
</evidence>
<comment type="similarity">
    <text evidence="1">Belongs to the amidinotransferase family.</text>
</comment>
<evidence type="ECO:0000256" key="4">
    <source>
        <dbReference type="SAM" id="MobiDB-lite"/>
    </source>
</evidence>
<proteinExistence type="inferred from homology"/>
<feature type="active site" evidence="3">
    <location>
        <position position="256"/>
    </location>
</feature>
<dbReference type="PANTHER" id="PTHR10488:SF1">
    <property type="entry name" value="GLYCINE AMIDINOTRANSFERASE, MITOCHONDRIAL"/>
    <property type="match status" value="1"/>
</dbReference>
<dbReference type="SUPFAM" id="SSF55909">
    <property type="entry name" value="Pentein"/>
    <property type="match status" value="1"/>
</dbReference>